<dbReference type="PROSITE" id="PS51191">
    <property type="entry name" value="FEMABX"/>
    <property type="match status" value="1"/>
</dbReference>
<dbReference type="GO" id="GO:0008360">
    <property type="term" value="P:regulation of cell shape"/>
    <property type="evidence" value="ECO:0007669"/>
    <property type="project" value="UniProtKB-KW"/>
</dbReference>
<dbReference type="EMBL" id="BARU01001515">
    <property type="protein sequence ID" value="GAH31259.1"/>
    <property type="molecule type" value="Genomic_DNA"/>
</dbReference>
<protein>
    <recommendedName>
        <fullName evidence="8">BioF2-like acetyltransferase domain-containing protein</fullName>
    </recommendedName>
</protein>
<dbReference type="GO" id="GO:0009252">
    <property type="term" value="P:peptidoglycan biosynthetic process"/>
    <property type="evidence" value="ECO:0007669"/>
    <property type="project" value="UniProtKB-KW"/>
</dbReference>
<sequence>MISFLQSQEWAEFQKSLGRKIWQVGGITIIKHNLPFGKSYLYAPRCGGNFLSDSFLKKIRKFSKEESAIFFRIELQEKINKKVLSKFGFTKGRNIQPKKTLILNISQSEKDLLEQMHQKTRYNIRLAEKKGITLRQAQDRKDFEKFWRLLTDTAKKGRFKTHPKEYYEKILEIPGTELFLAVYRDKIIAANIVLFHNKQVIYLHGASDYNYRKLMAPFLLQWHQILEAKKRECIEYDFWGIDEKKWPGVTRFKKGFAPQARSALRGPVGPKARGSGIIEYPGGYDLVFQPIWYKIYKIARKIL</sequence>
<name>X1FPF4_9ZZZZ</name>
<evidence type="ECO:0000256" key="5">
    <source>
        <dbReference type="ARBA" id="ARBA00023315"/>
    </source>
</evidence>
<dbReference type="GO" id="GO:0016755">
    <property type="term" value="F:aminoacyltransferase activity"/>
    <property type="evidence" value="ECO:0007669"/>
    <property type="project" value="InterPro"/>
</dbReference>
<organism evidence="7">
    <name type="scientific">marine sediment metagenome</name>
    <dbReference type="NCBI Taxonomy" id="412755"/>
    <lineage>
        <taxon>unclassified sequences</taxon>
        <taxon>metagenomes</taxon>
        <taxon>ecological metagenomes</taxon>
    </lineage>
</organism>
<keyword evidence="2" id="KW-0808">Transferase</keyword>
<dbReference type="Pfam" id="PF02388">
    <property type="entry name" value="FemAB"/>
    <property type="match status" value="2"/>
</dbReference>
<dbReference type="PANTHER" id="PTHR36174:SF1">
    <property type="entry name" value="LIPID II:GLYCINE GLYCYLTRANSFERASE"/>
    <property type="match status" value="1"/>
</dbReference>
<keyword evidence="3" id="KW-0133">Cell shape</keyword>
<evidence type="ECO:0000256" key="2">
    <source>
        <dbReference type="ARBA" id="ARBA00022679"/>
    </source>
</evidence>
<evidence type="ECO:0000256" key="4">
    <source>
        <dbReference type="ARBA" id="ARBA00022984"/>
    </source>
</evidence>
<dbReference type="InterPro" id="IPR003447">
    <property type="entry name" value="FEMABX"/>
</dbReference>
<reference evidence="7" key="1">
    <citation type="journal article" date="2014" name="Front. Microbiol.">
        <title>High frequency of phylogenetically diverse reductive dehalogenase-homologous genes in deep subseafloor sedimentary metagenomes.</title>
        <authorList>
            <person name="Kawai M."/>
            <person name="Futagami T."/>
            <person name="Toyoda A."/>
            <person name="Takaki Y."/>
            <person name="Nishi S."/>
            <person name="Hori S."/>
            <person name="Arai W."/>
            <person name="Tsubouchi T."/>
            <person name="Morono Y."/>
            <person name="Uchiyama I."/>
            <person name="Ito T."/>
            <person name="Fujiyama A."/>
            <person name="Inagaki F."/>
            <person name="Takami H."/>
        </authorList>
    </citation>
    <scope>NUCLEOTIDE SEQUENCE</scope>
    <source>
        <strain evidence="7">Expedition CK06-06</strain>
    </source>
</reference>
<dbReference type="InterPro" id="IPR050644">
    <property type="entry name" value="PG_Glycine_Bridge_Synth"/>
</dbReference>
<dbReference type="PANTHER" id="PTHR36174">
    <property type="entry name" value="LIPID II:GLYCINE GLYCYLTRANSFERASE"/>
    <property type="match status" value="1"/>
</dbReference>
<dbReference type="SUPFAM" id="SSF55729">
    <property type="entry name" value="Acyl-CoA N-acyltransferases (Nat)"/>
    <property type="match status" value="1"/>
</dbReference>
<evidence type="ECO:0000313" key="7">
    <source>
        <dbReference type="EMBL" id="GAH31259.1"/>
    </source>
</evidence>
<gene>
    <name evidence="7" type="ORF">S03H2_03947</name>
</gene>
<keyword evidence="6" id="KW-0961">Cell wall biogenesis/degradation</keyword>
<dbReference type="GO" id="GO:0071555">
    <property type="term" value="P:cell wall organization"/>
    <property type="evidence" value="ECO:0007669"/>
    <property type="project" value="UniProtKB-KW"/>
</dbReference>
<evidence type="ECO:0008006" key="8">
    <source>
        <dbReference type="Google" id="ProtNLM"/>
    </source>
</evidence>
<accession>X1FPF4</accession>
<dbReference type="AlphaFoldDB" id="X1FPF4"/>
<comment type="caution">
    <text evidence="7">The sequence shown here is derived from an EMBL/GenBank/DDBJ whole genome shotgun (WGS) entry which is preliminary data.</text>
</comment>
<dbReference type="Gene3D" id="3.40.630.30">
    <property type="match status" value="1"/>
</dbReference>
<proteinExistence type="inferred from homology"/>
<evidence type="ECO:0000256" key="3">
    <source>
        <dbReference type="ARBA" id="ARBA00022960"/>
    </source>
</evidence>
<evidence type="ECO:0000256" key="1">
    <source>
        <dbReference type="ARBA" id="ARBA00009943"/>
    </source>
</evidence>
<keyword evidence="4" id="KW-0573">Peptidoglycan synthesis</keyword>
<dbReference type="InterPro" id="IPR016181">
    <property type="entry name" value="Acyl_CoA_acyltransferase"/>
</dbReference>
<evidence type="ECO:0000256" key="6">
    <source>
        <dbReference type="ARBA" id="ARBA00023316"/>
    </source>
</evidence>
<comment type="similarity">
    <text evidence="1">Belongs to the FemABX family.</text>
</comment>
<keyword evidence="5" id="KW-0012">Acyltransferase</keyword>